<dbReference type="OrthoDB" id="47172at2759"/>
<comment type="caution">
    <text evidence="2">The sequence shown here is derived from an EMBL/GenBank/DDBJ whole genome shotgun (WGS) entry which is preliminary data.</text>
</comment>
<dbReference type="PROSITE" id="PS51184">
    <property type="entry name" value="JMJC"/>
    <property type="match status" value="1"/>
</dbReference>
<dbReference type="AlphaFoldDB" id="A0A1Y1WG50"/>
<dbReference type="Gene3D" id="2.60.120.650">
    <property type="entry name" value="Cupin"/>
    <property type="match status" value="1"/>
</dbReference>
<dbReference type="STRING" id="61395.A0A1Y1WG50"/>
<evidence type="ECO:0000313" key="2">
    <source>
        <dbReference type="EMBL" id="ORX72375.1"/>
    </source>
</evidence>
<dbReference type="Pfam" id="PF13621">
    <property type="entry name" value="Cupin_8"/>
    <property type="match status" value="1"/>
</dbReference>
<dbReference type="SMART" id="SM00558">
    <property type="entry name" value="JmjC"/>
    <property type="match status" value="1"/>
</dbReference>
<evidence type="ECO:0000259" key="1">
    <source>
        <dbReference type="PROSITE" id="PS51184"/>
    </source>
</evidence>
<dbReference type="GeneID" id="63801172"/>
<proteinExistence type="predicted"/>
<evidence type="ECO:0000313" key="3">
    <source>
        <dbReference type="Proteomes" id="UP000193922"/>
    </source>
</evidence>
<dbReference type="RefSeq" id="XP_040745799.1">
    <property type="nucleotide sequence ID" value="XM_040884524.1"/>
</dbReference>
<reference evidence="2 3" key="1">
    <citation type="submission" date="2016-07" db="EMBL/GenBank/DDBJ databases">
        <title>Pervasive Adenine N6-methylation of Active Genes in Fungi.</title>
        <authorList>
            <consortium name="DOE Joint Genome Institute"/>
            <person name="Mondo S.J."/>
            <person name="Dannebaum R.O."/>
            <person name="Kuo R.C."/>
            <person name="Labutti K."/>
            <person name="Haridas S."/>
            <person name="Kuo A."/>
            <person name="Salamov A."/>
            <person name="Ahrendt S.R."/>
            <person name="Lipzen A."/>
            <person name="Sullivan W."/>
            <person name="Andreopoulos W.B."/>
            <person name="Clum A."/>
            <person name="Lindquist E."/>
            <person name="Daum C."/>
            <person name="Ramamoorthy G.K."/>
            <person name="Gryganskyi A."/>
            <person name="Culley D."/>
            <person name="Magnuson J.K."/>
            <person name="James T.Y."/>
            <person name="O'Malley M.A."/>
            <person name="Stajich J.E."/>
            <person name="Spatafora J.W."/>
            <person name="Visel A."/>
            <person name="Grigoriev I.V."/>
        </authorList>
    </citation>
    <scope>NUCLEOTIDE SEQUENCE [LARGE SCALE GENOMIC DNA]</scope>
    <source>
        <strain evidence="2 3">ATCC 12442</strain>
    </source>
</reference>
<sequence>MIRDSSCSVPFVIKGAISFWPALTTRKWADLEYLRSAVGHHRLVPVELGAKYTDRNWSQQLMPFGEYLDQAIYPLQNSRAGGTGYLAQHNLFAQAPRLKRDFWLPDYTQVETGRRAVPEDSATANGGVLVNAWLGPKGTVSPLHFDKYDNLFAQVVGYKHMRFYAPSESRNVYPFPPGSSLCNTSQVDVNEPDLQRFARFSQARYLEVCMGPGDLLYMPPRWWHYVRSLSTSVSISMWF</sequence>
<keyword evidence="3" id="KW-1185">Reference proteome</keyword>
<dbReference type="InterPro" id="IPR003347">
    <property type="entry name" value="JmjC_dom"/>
</dbReference>
<dbReference type="PANTHER" id="PTHR12461">
    <property type="entry name" value="HYPOXIA-INDUCIBLE FACTOR 1 ALPHA INHIBITOR-RELATED"/>
    <property type="match status" value="1"/>
</dbReference>
<dbReference type="Proteomes" id="UP000193922">
    <property type="component" value="Unassembled WGS sequence"/>
</dbReference>
<gene>
    <name evidence="2" type="ORF">DL89DRAFT_221512</name>
</gene>
<accession>A0A1Y1WG50</accession>
<organism evidence="2 3">
    <name type="scientific">Linderina pennispora</name>
    <dbReference type="NCBI Taxonomy" id="61395"/>
    <lineage>
        <taxon>Eukaryota</taxon>
        <taxon>Fungi</taxon>
        <taxon>Fungi incertae sedis</taxon>
        <taxon>Zoopagomycota</taxon>
        <taxon>Kickxellomycotina</taxon>
        <taxon>Kickxellomycetes</taxon>
        <taxon>Kickxellales</taxon>
        <taxon>Kickxellaceae</taxon>
        <taxon>Linderina</taxon>
    </lineage>
</organism>
<name>A0A1Y1WG50_9FUNG</name>
<dbReference type="InterPro" id="IPR041667">
    <property type="entry name" value="Cupin_8"/>
</dbReference>
<protein>
    <submittedName>
        <fullName evidence="2">Clavaminate synthase-like protein</fullName>
    </submittedName>
</protein>
<dbReference type="PANTHER" id="PTHR12461:SF105">
    <property type="entry name" value="HYPOXIA-INDUCIBLE FACTOR 1-ALPHA INHIBITOR"/>
    <property type="match status" value="1"/>
</dbReference>
<dbReference type="EMBL" id="MCFD01000003">
    <property type="protein sequence ID" value="ORX72375.1"/>
    <property type="molecule type" value="Genomic_DNA"/>
</dbReference>
<dbReference type="SUPFAM" id="SSF51197">
    <property type="entry name" value="Clavaminate synthase-like"/>
    <property type="match status" value="1"/>
</dbReference>
<feature type="domain" description="JmjC" evidence="1">
    <location>
        <begin position="84"/>
        <end position="239"/>
    </location>
</feature>